<dbReference type="STRING" id="1193182.BN11_820002"/>
<proteinExistence type="predicted"/>
<reference evidence="2 3" key="1">
    <citation type="journal article" date="2013" name="ISME J.">
        <title>A metabolic model for members of the genus Tetrasphaera involved in enhanced biological phosphorus removal.</title>
        <authorList>
            <person name="Kristiansen R."/>
            <person name="Nguyen H.T.T."/>
            <person name="Saunders A.M."/>
            <person name="Nielsen J.L."/>
            <person name="Wimmer R."/>
            <person name="Le V.Q."/>
            <person name="McIlroy S.J."/>
            <person name="Petrovski S."/>
            <person name="Seviour R.J."/>
            <person name="Calteau A."/>
            <person name="Nielsen K.L."/>
            <person name="Nielsen P.H."/>
        </authorList>
    </citation>
    <scope>NUCLEOTIDE SEQUENCE [LARGE SCALE GENOMIC DNA]</scope>
    <source>
        <strain evidence="2 3">Ben110</strain>
    </source>
</reference>
<dbReference type="Proteomes" id="UP000035763">
    <property type="component" value="Unassembled WGS sequence"/>
</dbReference>
<name>W6K4T6_9MICO</name>
<evidence type="ECO:0000313" key="2">
    <source>
        <dbReference type="EMBL" id="CCH75579.1"/>
    </source>
</evidence>
<dbReference type="AlphaFoldDB" id="W6K4T6"/>
<evidence type="ECO:0000256" key="1">
    <source>
        <dbReference type="SAM" id="SignalP"/>
    </source>
</evidence>
<protein>
    <submittedName>
        <fullName evidence="2">Uncharacterized protein</fullName>
    </submittedName>
</protein>
<accession>W6K4T6</accession>
<evidence type="ECO:0000313" key="3">
    <source>
        <dbReference type="Proteomes" id="UP000035763"/>
    </source>
</evidence>
<dbReference type="EMBL" id="CAJA01000510">
    <property type="protein sequence ID" value="CCH75579.1"/>
    <property type="molecule type" value="Genomic_DNA"/>
</dbReference>
<keyword evidence="3" id="KW-1185">Reference proteome</keyword>
<comment type="caution">
    <text evidence="2">The sequence shown here is derived from an EMBL/GenBank/DDBJ whole genome shotgun (WGS) entry which is preliminary data.</text>
</comment>
<organism evidence="2 3">
    <name type="scientific">Nostocoides australiense Ben110</name>
    <dbReference type="NCBI Taxonomy" id="1193182"/>
    <lineage>
        <taxon>Bacteria</taxon>
        <taxon>Bacillati</taxon>
        <taxon>Actinomycetota</taxon>
        <taxon>Actinomycetes</taxon>
        <taxon>Micrococcales</taxon>
        <taxon>Intrasporangiaceae</taxon>
        <taxon>Nostocoides</taxon>
    </lineage>
</organism>
<gene>
    <name evidence="2" type="ORF">BN11_820002</name>
</gene>
<feature type="chain" id="PRO_5039023117" evidence="1">
    <location>
        <begin position="30"/>
        <end position="64"/>
    </location>
</feature>
<keyword evidence="1" id="KW-0732">Signal</keyword>
<feature type="signal peptide" evidence="1">
    <location>
        <begin position="1"/>
        <end position="29"/>
    </location>
</feature>
<sequence length="64" mass="6663">MAISLAAVLTALATSCLSNLLTMSMLASATAYLSSDLIRDRAIWLAILSRAPRQVVRAANGSGL</sequence>